<dbReference type="CDD" id="cd02440">
    <property type="entry name" value="AdoMet_MTases"/>
    <property type="match status" value="1"/>
</dbReference>
<proteinExistence type="inferred from homology"/>
<gene>
    <name evidence="11" type="ORF">WA026_012012</name>
</gene>
<organism evidence="11 12">
    <name type="scientific">Henosepilachna vigintioctopunctata</name>
    <dbReference type="NCBI Taxonomy" id="420089"/>
    <lineage>
        <taxon>Eukaryota</taxon>
        <taxon>Metazoa</taxon>
        <taxon>Ecdysozoa</taxon>
        <taxon>Arthropoda</taxon>
        <taxon>Hexapoda</taxon>
        <taxon>Insecta</taxon>
        <taxon>Pterygota</taxon>
        <taxon>Neoptera</taxon>
        <taxon>Endopterygota</taxon>
        <taxon>Coleoptera</taxon>
        <taxon>Polyphaga</taxon>
        <taxon>Cucujiformia</taxon>
        <taxon>Coccinelloidea</taxon>
        <taxon>Coccinellidae</taxon>
        <taxon>Epilachninae</taxon>
        <taxon>Epilachnini</taxon>
        <taxon>Henosepilachna</taxon>
    </lineage>
</organism>
<comment type="subcellular location">
    <subcellularLocation>
        <location evidence="2">Cytoplasm</location>
    </subcellularLocation>
    <subcellularLocation>
        <location evidence="1">Nucleus</location>
    </subcellularLocation>
</comment>
<evidence type="ECO:0000256" key="1">
    <source>
        <dbReference type="ARBA" id="ARBA00004123"/>
    </source>
</evidence>
<reference evidence="11 12" key="1">
    <citation type="submission" date="2023-03" db="EMBL/GenBank/DDBJ databases">
        <title>Genome insight into feeding habits of ladybird beetles.</title>
        <authorList>
            <person name="Li H.-S."/>
            <person name="Huang Y.-H."/>
            <person name="Pang H."/>
        </authorList>
    </citation>
    <scope>NUCLEOTIDE SEQUENCE [LARGE SCALE GENOMIC DNA]</scope>
    <source>
        <strain evidence="11">SYSU_2023b</strain>
        <tissue evidence="11">Whole body</tissue>
    </source>
</reference>
<evidence type="ECO:0000256" key="8">
    <source>
        <dbReference type="ARBA" id="ARBA00023242"/>
    </source>
</evidence>
<dbReference type="SUPFAM" id="SSF53335">
    <property type="entry name" value="S-adenosyl-L-methionine-dependent methyltransferases"/>
    <property type="match status" value="1"/>
</dbReference>
<evidence type="ECO:0000313" key="12">
    <source>
        <dbReference type="Proteomes" id="UP001431783"/>
    </source>
</evidence>
<dbReference type="Proteomes" id="UP001431783">
    <property type="component" value="Unassembled WGS sequence"/>
</dbReference>
<dbReference type="GO" id="GO:0032259">
    <property type="term" value="P:methylation"/>
    <property type="evidence" value="ECO:0007669"/>
    <property type="project" value="UniProtKB-KW"/>
</dbReference>
<sequence length="285" mass="33177">MFKFEFFKDEDKESGGEETQRKPEISWKECTEIKLDQLENCHKITEECDHQLMELQDISLKYISSTDVILKLIKDCDEEDSLTVLKAEQKHSDLLTGIYEGGFKIWECTYDLAGYIQKQGLDFNAKTVLDLGCGAGIIGVLCAMKRGKCYFQDYNEEVLKHLTIPNLIINNIDVKECRYFSGDWMSFSKYLENENLDENNKFDFIFSCETIYNLDNYDKLNHIFRSLLKKNGRIYVAAKSYYFGVGGGLSAFKDFIQKENIFKVTSVWKHSNGLEREIIEIKFNE</sequence>
<keyword evidence="4" id="KW-0963">Cytoplasm</keyword>
<evidence type="ECO:0000256" key="2">
    <source>
        <dbReference type="ARBA" id="ARBA00004496"/>
    </source>
</evidence>
<evidence type="ECO:0000256" key="4">
    <source>
        <dbReference type="ARBA" id="ARBA00022490"/>
    </source>
</evidence>
<comment type="similarity">
    <text evidence="9">Belongs to the methyltransferase superfamily. METTL18 family.</text>
</comment>
<keyword evidence="6" id="KW-0808">Transferase</keyword>
<keyword evidence="8" id="KW-0539">Nucleus</keyword>
<dbReference type="InterPro" id="IPR019410">
    <property type="entry name" value="Methyltransf_16"/>
</dbReference>
<dbReference type="GO" id="GO:0018064">
    <property type="term" value="F:protein-L-histidine N-tele-methyltransferase activity"/>
    <property type="evidence" value="ECO:0007669"/>
    <property type="project" value="UniProtKB-EC"/>
</dbReference>
<dbReference type="AlphaFoldDB" id="A0AAW1VEY2"/>
<dbReference type="Pfam" id="PF10294">
    <property type="entry name" value="Methyltransf_16"/>
    <property type="match status" value="1"/>
</dbReference>
<dbReference type="GO" id="GO:0005634">
    <property type="term" value="C:nucleus"/>
    <property type="evidence" value="ECO:0007669"/>
    <property type="project" value="UniProtKB-SubCell"/>
</dbReference>
<feature type="region of interest" description="Disordered" evidence="10">
    <location>
        <begin position="1"/>
        <end position="23"/>
    </location>
</feature>
<dbReference type="InterPro" id="IPR029063">
    <property type="entry name" value="SAM-dependent_MTases_sf"/>
</dbReference>
<evidence type="ECO:0000256" key="6">
    <source>
        <dbReference type="ARBA" id="ARBA00022679"/>
    </source>
</evidence>
<evidence type="ECO:0000256" key="3">
    <source>
        <dbReference type="ARBA" id="ARBA00012533"/>
    </source>
</evidence>
<dbReference type="Gene3D" id="3.40.50.150">
    <property type="entry name" value="Vaccinia Virus protein VP39"/>
    <property type="match status" value="1"/>
</dbReference>
<dbReference type="PANTHER" id="PTHR14614:SF39">
    <property type="entry name" value="HISTIDINE PROTEIN METHYLTRANSFERASE 1 HOMOLOG"/>
    <property type="match status" value="1"/>
</dbReference>
<accession>A0AAW1VEY2</accession>
<name>A0AAW1VEY2_9CUCU</name>
<dbReference type="EMBL" id="JARQZJ010000126">
    <property type="protein sequence ID" value="KAK9890654.1"/>
    <property type="molecule type" value="Genomic_DNA"/>
</dbReference>
<evidence type="ECO:0000313" key="11">
    <source>
        <dbReference type="EMBL" id="KAK9890654.1"/>
    </source>
</evidence>
<evidence type="ECO:0000256" key="9">
    <source>
        <dbReference type="ARBA" id="ARBA00038126"/>
    </source>
</evidence>
<evidence type="ECO:0000256" key="10">
    <source>
        <dbReference type="SAM" id="MobiDB-lite"/>
    </source>
</evidence>
<dbReference type="GO" id="GO:0005737">
    <property type="term" value="C:cytoplasm"/>
    <property type="evidence" value="ECO:0007669"/>
    <property type="project" value="UniProtKB-SubCell"/>
</dbReference>
<keyword evidence="5" id="KW-0489">Methyltransferase</keyword>
<keyword evidence="12" id="KW-1185">Reference proteome</keyword>
<comment type="caution">
    <text evidence="11">The sequence shown here is derived from an EMBL/GenBank/DDBJ whole genome shotgun (WGS) entry which is preliminary data.</text>
</comment>
<evidence type="ECO:0000256" key="5">
    <source>
        <dbReference type="ARBA" id="ARBA00022603"/>
    </source>
</evidence>
<protein>
    <recommendedName>
        <fullName evidence="3">protein-histidine N-methyltransferase</fullName>
        <ecNumber evidence="3">2.1.1.85</ecNumber>
    </recommendedName>
</protein>
<evidence type="ECO:0000256" key="7">
    <source>
        <dbReference type="ARBA" id="ARBA00022691"/>
    </source>
</evidence>
<keyword evidence="7" id="KW-0949">S-adenosyl-L-methionine</keyword>
<dbReference type="EC" id="2.1.1.85" evidence="3"/>
<dbReference type="PANTHER" id="PTHR14614">
    <property type="entry name" value="HEPATOCELLULAR CARCINOMA-ASSOCIATED ANTIGEN"/>
    <property type="match status" value="1"/>
</dbReference>